<keyword evidence="2" id="KW-0808">Transferase</keyword>
<dbReference type="PANTHER" id="PTHR31642">
    <property type="entry name" value="TRICHOTHECENE 3-O-ACETYLTRANSFERASE"/>
    <property type="match status" value="1"/>
</dbReference>
<proteinExistence type="inferred from homology"/>
<dbReference type="InterPro" id="IPR050317">
    <property type="entry name" value="Plant_Fungal_Acyltransferase"/>
</dbReference>
<evidence type="ECO:0000313" key="5">
    <source>
        <dbReference type="Proteomes" id="UP001497516"/>
    </source>
</evidence>
<evidence type="ECO:0000313" key="4">
    <source>
        <dbReference type="EMBL" id="CAL1398547.1"/>
    </source>
</evidence>
<comment type="similarity">
    <text evidence="1">Belongs to the plant acyltransferase family.</text>
</comment>
<dbReference type="Gene3D" id="3.30.559.10">
    <property type="entry name" value="Chloramphenicol acetyltransferase-like domain"/>
    <property type="match status" value="2"/>
</dbReference>
<dbReference type="GO" id="GO:0016747">
    <property type="term" value="F:acyltransferase activity, transferring groups other than amino-acyl groups"/>
    <property type="evidence" value="ECO:0007669"/>
    <property type="project" value="TreeGrafter"/>
</dbReference>
<evidence type="ECO:0000256" key="1">
    <source>
        <dbReference type="ARBA" id="ARBA00009861"/>
    </source>
</evidence>
<organism evidence="4 5">
    <name type="scientific">Linum trigynum</name>
    <dbReference type="NCBI Taxonomy" id="586398"/>
    <lineage>
        <taxon>Eukaryota</taxon>
        <taxon>Viridiplantae</taxon>
        <taxon>Streptophyta</taxon>
        <taxon>Embryophyta</taxon>
        <taxon>Tracheophyta</taxon>
        <taxon>Spermatophyta</taxon>
        <taxon>Magnoliopsida</taxon>
        <taxon>eudicotyledons</taxon>
        <taxon>Gunneridae</taxon>
        <taxon>Pentapetalae</taxon>
        <taxon>rosids</taxon>
        <taxon>fabids</taxon>
        <taxon>Malpighiales</taxon>
        <taxon>Linaceae</taxon>
        <taxon>Linum</taxon>
    </lineage>
</organism>
<dbReference type="EMBL" id="OZ034819">
    <property type="protein sequence ID" value="CAL1398547.1"/>
    <property type="molecule type" value="Genomic_DNA"/>
</dbReference>
<dbReference type="InterPro" id="IPR023213">
    <property type="entry name" value="CAT-like_dom_sf"/>
</dbReference>
<protein>
    <recommendedName>
        <fullName evidence="6">Omega-hydroxypalmitate O-feruloyl transferase</fullName>
    </recommendedName>
</protein>
<dbReference type="FunFam" id="3.30.559.10:FF:000015">
    <property type="entry name" value="Spermidine hydroxycinnamoyl transferase"/>
    <property type="match status" value="1"/>
</dbReference>
<keyword evidence="5" id="KW-1185">Reference proteome</keyword>
<reference evidence="4 5" key="1">
    <citation type="submission" date="2024-04" db="EMBL/GenBank/DDBJ databases">
        <authorList>
            <person name="Fracassetti M."/>
        </authorList>
    </citation>
    <scope>NUCLEOTIDE SEQUENCE [LARGE SCALE GENOMIC DNA]</scope>
</reference>
<keyword evidence="3" id="KW-0012">Acyltransferase</keyword>
<dbReference type="Pfam" id="PF02458">
    <property type="entry name" value="Transferase"/>
    <property type="match status" value="1"/>
</dbReference>
<dbReference type="Proteomes" id="UP001497516">
    <property type="component" value="Chromosome 6"/>
</dbReference>
<evidence type="ECO:0000256" key="2">
    <source>
        <dbReference type="ARBA" id="ARBA00022679"/>
    </source>
</evidence>
<name>A0AAV2FKN8_9ROSI</name>
<gene>
    <name evidence="4" type="ORF">LTRI10_LOCUS38776</name>
</gene>
<evidence type="ECO:0008006" key="6">
    <source>
        <dbReference type="Google" id="ProtNLM"/>
    </source>
</evidence>
<evidence type="ECO:0000256" key="3">
    <source>
        <dbReference type="ARBA" id="ARBA00023315"/>
    </source>
</evidence>
<accession>A0AAV2FKN8</accession>
<dbReference type="PANTHER" id="PTHR31642:SF310">
    <property type="entry name" value="FATTY ALCOHOL:CAFFEOYL-COA ACYLTRANSFERASE"/>
    <property type="match status" value="1"/>
</dbReference>
<dbReference type="AlphaFoldDB" id="A0AAV2FKN8"/>
<sequence>METTNGIVSKLTVHQNNPILVTPAEETKTGLYFLSNLDQNVAVIVRTIYCYKPAAKGNEDDPVEVIRKSLARVLVHYYPLAGRLAIGPEGKLVVDCNGEGALFVEAEAECGMEEIGDVRSNPDLQNLGKLVYEVPGAAGNVLKMPPLVAQVTKFKCGGFVLGLAINHCLFDGIAAMEFVNSWGEIARGLPLSVPPFLDRTILKSRNPAQIDHVHGELLDVELKFEDPKEEEDPMVHKSFPLTLEQLETLKSKSAAGGGDVDPLAEKKRSTFEALSGFVWRARTQSLNFPPNQPTKLIFAVDGRAKFVPPLPTGYFGNGIVFTNSICEAGELVNQPLSRAAGLVRESVRMVDDGYMRSAIDYFEVTRARPSMAATLVITTWSRLAFDTADFGWGGPLFSAPVGLPGKEAVLFLADGEEEGRKKGVRVFLGLPASAMKTFEKLVTEVPTNIPQPKHYIVGHLSFLTGLVLPPNPWGNLFATLPRDHAFPPQSSPTKQEPQELLQISKNCLKIPASANLFRNEFPSSASTNPMPPMYHNPDSLLSRQPVTIGCNISTYRRESKRAEDRHGDRKVCEWRSFPALRYGFFVACINGGNVRSTC</sequence>